<dbReference type="Proteomes" id="UP001300672">
    <property type="component" value="Chromosome"/>
</dbReference>
<feature type="signal peptide" evidence="1">
    <location>
        <begin position="1"/>
        <end position="26"/>
    </location>
</feature>
<reference evidence="2" key="1">
    <citation type="journal article" date="2023" name="Int. J. Mol. Sci.">
        <title>Metagenomics Revealed a New Genus 'Candidatus Thiocaldithrix dubininis' gen. nov., sp. nov. and a New Species 'Candidatus Thiothrix putei' sp. nov. in the Family Thiotrichaceae, Some Members of Which Have Traits of Both Na+- and H+-Motive Energetics.</title>
        <authorList>
            <person name="Ravin N.V."/>
            <person name="Muntyan M.S."/>
            <person name="Smolyakov D.D."/>
            <person name="Rudenko T.S."/>
            <person name="Beletsky A.V."/>
            <person name="Mardanov A.V."/>
            <person name="Grabovich M.Y."/>
        </authorList>
    </citation>
    <scope>NUCLEOTIDE SEQUENCE</scope>
    <source>
        <strain evidence="2">GKL-01</strain>
    </source>
</reference>
<dbReference type="KEGG" id="tdu:QJT80_15340"/>
<dbReference type="AlphaFoldDB" id="A0AA95H4L0"/>
<keyword evidence="1" id="KW-0732">Signal</keyword>
<reference evidence="2" key="2">
    <citation type="submission" date="2023-04" db="EMBL/GenBank/DDBJ databases">
        <authorList>
            <person name="Beletskiy A.V."/>
            <person name="Mardanov A.V."/>
            <person name="Ravin N.V."/>
        </authorList>
    </citation>
    <scope>NUCLEOTIDE SEQUENCE</scope>
    <source>
        <strain evidence="2">GKL-01</strain>
    </source>
</reference>
<proteinExistence type="predicted"/>
<evidence type="ECO:0000313" key="2">
    <source>
        <dbReference type="EMBL" id="WGZ90837.1"/>
    </source>
</evidence>
<sequence>MRKLSKLSTLALTVGLVLGSLAVAQAKTDAAPLESTMEAFVVSTDKEGKEVATPAKEVAPGQTVEYRLIYKNVSKKALKDIAVTGPIPSTTDYLANTANTKAETSFQVSIDGGKTFESEPVKRTVLDEKGKKVEKVIPPSEYTHVRWTMKKALEAGEAQTFAYRSLVN</sequence>
<dbReference type="InterPro" id="IPR014468">
    <property type="entry name" value="UCP014979"/>
</dbReference>
<evidence type="ECO:0000256" key="1">
    <source>
        <dbReference type="SAM" id="SignalP"/>
    </source>
</evidence>
<dbReference type="EMBL" id="CP124755">
    <property type="protein sequence ID" value="WGZ90837.1"/>
    <property type="molecule type" value="Genomic_DNA"/>
</dbReference>
<dbReference type="PIRSF" id="PIRSF014979">
    <property type="entry name" value="UCP014979"/>
    <property type="match status" value="1"/>
</dbReference>
<gene>
    <name evidence="2" type="ORF">QJT80_15340</name>
</gene>
<evidence type="ECO:0008006" key="3">
    <source>
        <dbReference type="Google" id="ProtNLM"/>
    </source>
</evidence>
<protein>
    <recommendedName>
        <fullName evidence="3">DUF11 domain-containing protein</fullName>
    </recommendedName>
</protein>
<feature type="chain" id="PRO_5041662908" description="DUF11 domain-containing protein" evidence="1">
    <location>
        <begin position="27"/>
        <end position="168"/>
    </location>
</feature>
<accession>A0AA95H4L0</accession>
<organism evidence="2">
    <name type="scientific">Candidatus Thiocaldithrix dubininis</name>
    <dbReference type="NCBI Taxonomy" id="3080823"/>
    <lineage>
        <taxon>Bacteria</taxon>
        <taxon>Pseudomonadati</taxon>
        <taxon>Pseudomonadota</taxon>
        <taxon>Gammaproteobacteria</taxon>
        <taxon>Thiotrichales</taxon>
        <taxon>Thiotrichaceae</taxon>
        <taxon>Candidatus Thiocaldithrix</taxon>
    </lineage>
</organism>
<name>A0AA95H4L0_9GAMM</name>